<keyword evidence="1" id="KW-0732">Signal</keyword>
<dbReference type="AlphaFoldDB" id="A0A7C3WKV0"/>
<accession>A0A7C3WKV0</accession>
<dbReference type="EMBL" id="DTHB01000018">
    <property type="protein sequence ID" value="HGB14093.1"/>
    <property type="molecule type" value="Genomic_DNA"/>
</dbReference>
<evidence type="ECO:0000256" key="1">
    <source>
        <dbReference type="SAM" id="SignalP"/>
    </source>
</evidence>
<protein>
    <submittedName>
        <fullName evidence="2">Uncharacterized protein</fullName>
    </submittedName>
</protein>
<name>A0A7C3WKV0_9BACT</name>
<feature type="signal peptide" evidence="1">
    <location>
        <begin position="1"/>
        <end position="22"/>
    </location>
</feature>
<organism evidence="2">
    <name type="scientific">Desulfobacca acetoxidans</name>
    <dbReference type="NCBI Taxonomy" id="60893"/>
    <lineage>
        <taxon>Bacteria</taxon>
        <taxon>Pseudomonadati</taxon>
        <taxon>Thermodesulfobacteriota</taxon>
        <taxon>Desulfobaccia</taxon>
        <taxon>Desulfobaccales</taxon>
        <taxon>Desulfobaccaceae</taxon>
        <taxon>Desulfobacca</taxon>
    </lineage>
</organism>
<feature type="chain" id="PRO_5028422343" evidence="1">
    <location>
        <begin position="23"/>
        <end position="90"/>
    </location>
</feature>
<reference evidence="2" key="1">
    <citation type="journal article" date="2020" name="mSystems">
        <title>Genome- and Community-Level Interaction Insights into Carbon Utilization and Element Cycling Functions of Hydrothermarchaeota in Hydrothermal Sediment.</title>
        <authorList>
            <person name="Zhou Z."/>
            <person name="Liu Y."/>
            <person name="Xu W."/>
            <person name="Pan J."/>
            <person name="Luo Z.H."/>
            <person name="Li M."/>
        </authorList>
    </citation>
    <scope>NUCLEOTIDE SEQUENCE [LARGE SCALE GENOMIC DNA]</scope>
    <source>
        <strain evidence="2">SpSt-776</strain>
    </source>
</reference>
<comment type="caution">
    <text evidence="2">The sequence shown here is derived from an EMBL/GenBank/DDBJ whole genome shotgun (WGS) entry which is preliminary data.</text>
</comment>
<proteinExistence type="predicted"/>
<evidence type="ECO:0000313" key="2">
    <source>
        <dbReference type="EMBL" id="HGB14093.1"/>
    </source>
</evidence>
<gene>
    <name evidence="2" type="ORF">ENV62_02480</name>
</gene>
<sequence>MKSFNILSILCLLFLLPVTCYSGSVDVSGYTDKGVYVYGELDVNPDGSVEGYVYTPRGKSLYVEGEIERGGTVEIEHDDSGGGGYELDID</sequence>